<dbReference type="Proteomes" id="UP000182932">
    <property type="component" value="Unassembled WGS sequence"/>
</dbReference>
<reference evidence="2 3" key="1">
    <citation type="submission" date="2016-10" db="EMBL/GenBank/DDBJ databases">
        <authorList>
            <person name="Varghese N."/>
            <person name="Submissions S."/>
        </authorList>
    </citation>
    <scope>NUCLEOTIDE SEQUENCE [LARGE SCALE GENOMIC DNA]</scope>
    <source>
        <strain evidence="2 3">FF3</strain>
    </source>
</reference>
<dbReference type="SUPFAM" id="SSF52096">
    <property type="entry name" value="ClpP/crotonase"/>
    <property type="match status" value="1"/>
</dbReference>
<evidence type="ECO:0000256" key="1">
    <source>
        <dbReference type="SAM" id="SignalP"/>
    </source>
</evidence>
<dbReference type="InterPro" id="IPR029045">
    <property type="entry name" value="ClpP/crotonase-like_dom_sf"/>
</dbReference>
<keyword evidence="1" id="KW-0732">Signal</keyword>
<proteinExistence type="predicted"/>
<gene>
    <name evidence="2" type="ORF">SAMN04487940_11870</name>
</gene>
<comment type="caution">
    <text evidence="2">The sequence shown here is derived from an EMBL/GenBank/DDBJ whole genome shotgun (WGS) entry which is preliminary data.</text>
</comment>
<accession>A0A975WDJ6</accession>
<feature type="signal peptide" evidence="1">
    <location>
        <begin position="1"/>
        <end position="24"/>
    </location>
</feature>
<feature type="chain" id="PRO_5037399769" evidence="1">
    <location>
        <begin position="25"/>
        <end position="151"/>
    </location>
</feature>
<organism evidence="2 3">
    <name type="scientific">Marinovum algicola</name>
    <dbReference type="NCBI Taxonomy" id="42444"/>
    <lineage>
        <taxon>Bacteria</taxon>
        <taxon>Pseudomonadati</taxon>
        <taxon>Pseudomonadota</taxon>
        <taxon>Alphaproteobacteria</taxon>
        <taxon>Rhodobacterales</taxon>
        <taxon>Roseobacteraceae</taxon>
        <taxon>Marinovum</taxon>
    </lineage>
</organism>
<dbReference type="AlphaFoldDB" id="A0A975WDJ6"/>
<dbReference type="RefSeq" id="WP_048536023.1">
    <property type="nucleotide sequence ID" value="NZ_CATLQZ010000020.1"/>
</dbReference>
<protein>
    <submittedName>
        <fullName evidence="2">Uncharacterized protein</fullName>
    </submittedName>
</protein>
<dbReference type="EMBL" id="FNYY01000018">
    <property type="protein sequence ID" value="SEK01432.1"/>
    <property type="molecule type" value="Genomic_DNA"/>
</dbReference>
<name>A0A975WDJ6_9RHOB</name>
<keyword evidence="3" id="KW-1185">Reference proteome</keyword>
<sequence>MTLLNAARRSLIAALCLLGTGVMAPDTADAQQTIVVRNDHGGLIQRRANKISEIRASGQRVEIRGTCMSACTMYLGAGNVCISPNARFGFHGPSSFGRRLVSQDFERWSNVVASHFKPELQQWFMTKARYRINGFYRISGRQLIQMGYASC</sequence>
<dbReference type="GeneID" id="80820180"/>
<evidence type="ECO:0000313" key="2">
    <source>
        <dbReference type="EMBL" id="SEK01432.1"/>
    </source>
</evidence>
<evidence type="ECO:0000313" key="3">
    <source>
        <dbReference type="Proteomes" id="UP000182932"/>
    </source>
</evidence>